<dbReference type="EMBL" id="CP163429">
    <property type="protein sequence ID" value="XDP94199.1"/>
    <property type="molecule type" value="Genomic_DNA"/>
</dbReference>
<dbReference type="AlphaFoldDB" id="A0AB39LKJ0"/>
<feature type="chain" id="PRO_5044251872" description="Secreted protein" evidence="1">
    <location>
        <begin position="28"/>
        <end position="89"/>
    </location>
</feature>
<dbReference type="RefSeq" id="WP_369156010.1">
    <property type="nucleotide sequence ID" value="NZ_CP163429.1"/>
</dbReference>
<reference evidence="2" key="1">
    <citation type="submission" date="2024-07" db="EMBL/GenBank/DDBJ databases">
        <authorList>
            <person name="Yu S.T."/>
        </authorList>
    </citation>
    <scope>NUCLEOTIDE SEQUENCE</scope>
    <source>
        <strain evidence="2">R02</strain>
    </source>
</reference>
<gene>
    <name evidence="2" type="ORF">AB5J57_11925</name>
</gene>
<accession>A0AB39LKJ0</accession>
<evidence type="ECO:0000313" key="2">
    <source>
        <dbReference type="EMBL" id="XDP94199.1"/>
    </source>
</evidence>
<evidence type="ECO:0008006" key="3">
    <source>
        <dbReference type="Google" id="ProtNLM"/>
    </source>
</evidence>
<protein>
    <recommendedName>
        <fullName evidence="3">Secreted protein</fullName>
    </recommendedName>
</protein>
<proteinExistence type="predicted"/>
<feature type="signal peptide" evidence="1">
    <location>
        <begin position="1"/>
        <end position="27"/>
    </location>
</feature>
<organism evidence="2">
    <name type="scientific">Streptomyces sp. R02</name>
    <dbReference type="NCBI Taxonomy" id="3238623"/>
    <lineage>
        <taxon>Bacteria</taxon>
        <taxon>Bacillati</taxon>
        <taxon>Actinomycetota</taxon>
        <taxon>Actinomycetes</taxon>
        <taxon>Kitasatosporales</taxon>
        <taxon>Streptomycetaceae</taxon>
        <taxon>Streptomyces</taxon>
    </lineage>
</organism>
<sequence length="89" mass="9193">MRKYQKAAVVMAMLGSVSFLGAGVSFAGDEPEVEINNSQTTTCKQDSSVQSLIAIDDINLAVGILGLGNAENTETNAVKCDSNLALGGE</sequence>
<evidence type="ECO:0000256" key="1">
    <source>
        <dbReference type="SAM" id="SignalP"/>
    </source>
</evidence>
<keyword evidence="1" id="KW-0732">Signal</keyword>
<name>A0AB39LKJ0_9ACTN</name>